<dbReference type="OrthoDB" id="3239511at2759"/>
<dbReference type="AlphaFoldDB" id="F8PHC0"/>
<evidence type="ECO:0000313" key="1">
    <source>
        <dbReference type="EMBL" id="EGO04966.1"/>
    </source>
</evidence>
<dbReference type="InParanoid" id="F8PHC0"/>
<name>F8PHC0_SERL3</name>
<protein>
    <submittedName>
        <fullName evidence="1">Uncharacterized protein</fullName>
    </submittedName>
</protein>
<accession>F8PHC0</accession>
<organism evidence="2">
    <name type="scientific">Serpula lacrymans var. lacrymans (strain S7.3)</name>
    <name type="common">Dry rot fungus</name>
    <dbReference type="NCBI Taxonomy" id="936435"/>
    <lineage>
        <taxon>Eukaryota</taxon>
        <taxon>Fungi</taxon>
        <taxon>Dikarya</taxon>
        <taxon>Basidiomycota</taxon>
        <taxon>Agaricomycotina</taxon>
        <taxon>Agaricomycetes</taxon>
        <taxon>Agaricomycetidae</taxon>
        <taxon>Boletales</taxon>
        <taxon>Coniophorineae</taxon>
        <taxon>Serpulaceae</taxon>
        <taxon>Serpula</taxon>
    </lineage>
</organism>
<dbReference type="EMBL" id="GL945474">
    <property type="protein sequence ID" value="EGO04966.1"/>
    <property type="molecule type" value="Genomic_DNA"/>
</dbReference>
<evidence type="ECO:0000313" key="2">
    <source>
        <dbReference type="Proteomes" id="UP000008063"/>
    </source>
</evidence>
<dbReference type="InterPro" id="IPR041078">
    <property type="entry name" value="Plavaka"/>
</dbReference>
<dbReference type="Pfam" id="PF18759">
    <property type="entry name" value="Plavaka"/>
    <property type="match status" value="1"/>
</dbReference>
<dbReference type="STRING" id="936435.F8PHC0"/>
<dbReference type="eggNOG" id="ENOG502SK0S">
    <property type="taxonomic scope" value="Eukaryota"/>
</dbReference>
<reference evidence="2" key="1">
    <citation type="journal article" date="2011" name="Science">
        <title>The plant cell wall-decomposing machinery underlies the functional diversity of forest fungi.</title>
        <authorList>
            <person name="Eastwood D.C."/>
            <person name="Floudas D."/>
            <person name="Binder M."/>
            <person name="Majcherczyk A."/>
            <person name="Schneider P."/>
            <person name="Aerts A."/>
            <person name="Asiegbu F.O."/>
            <person name="Baker S.E."/>
            <person name="Barry K."/>
            <person name="Bendiksby M."/>
            <person name="Blumentritt M."/>
            <person name="Coutinho P.M."/>
            <person name="Cullen D."/>
            <person name="de Vries R.P."/>
            <person name="Gathman A."/>
            <person name="Goodell B."/>
            <person name="Henrissat B."/>
            <person name="Ihrmark K."/>
            <person name="Kauserud H."/>
            <person name="Kohler A."/>
            <person name="LaButti K."/>
            <person name="Lapidus A."/>
            <person name="Lavin J.L."/>
            <person name="Lee Y.-H."/>
            <person name="Lindquist E."/>
            <person name="Lilly W."/>
            <person name="Lucas S."/>
            <person name="Morin E."/>
            <person name="Murat C."/>
            <person name="Oguiza J.A."/>
            <person name="Park J."/>
            <person name="Pisabarro A.G."/>
            <person name="Riley R."/>
            <person name="Rosling A."/>
            <person name="Salamov A."/>
            <person name="Schmidt O."/>
            <person name="Schmutz J."/>
            <person name="Skrede I."/>
            <person name="Stenlid J."/>
            <person name="Wiebenga A."/>
            <person name="Xie X."/>
            <person name="Kuees U."/>
            <person name="Hibbett D.S."/>
            <person name="Hoffmeister D."/>
            <person name="Hoegberg N."/>
            <person name="Martin F."/>
            <person name="Grigoriev I.V."/>
            <person name="Watkinson S.C."/>
        </authorList>
    </citation>
    <scope>NUCLEOTIDE SEQUENCE [LARGE SCALE GENOMIC DNA]</scope>
    <source>
        <strain evidence="2">strain S7.3</strain>
    </source>
</reference>
<sequence length="420" mass="47381">MAGWSSKQEFMLSSALVTDGGIYRINSPRTIFPTVSFPFPFGSTKAMSQNEYKSTQLLSAQCSYHAKYGMLQPADPADSSDRNVAETLEWACFKQKVYHKVLGVVFKTVQKQAHYGEAIKCSDKCDRSVHTGVPVKSLDREESCAVTATCITLASYPCTKCLVHHDKLHNTNGTFEAHIAKAMQQAYIASTQAGDFNGSMRDASHWHNLKHFTNVTTVDYADSQVFFDISKLLPEDCSLVHCIRAYAQYQTMIGLHCLTDEQLQQIDSIILDYKNACKKSFNFYKQHFVNHVIKDIQQKGTTDNYETGIGEGIHQEIWQPYKQTYCKNADPQMARIDKNQEAIAYIQMLLTSMTRPANSKMPIQRDLIQKTNTTENLSGDFFLQMFQKPVLAINLLIFENTTAYTSGISHKRTALKATTS</sequence>
<dbReference type="HOGENOM" id="CLU_054092_0_0_1"/>
<keyword evidence="2" id="KW-1185">Reference proteome</keyword>
<dbReference type="Proteomes" id="UP000008063">
    <property type="component" value="Unassembled WGS sequence"/>
</dbReference>
<proteinExistence type="predicted"/>
<gene>
    <name evidence="1" type="ORF">SERLA73DRAFT_149269</name>
</gene>